<keyword evidence="2" id="KW-0472">Membrane</keyword>
<gene>
    <name evidence="3" type="ORF">GP486_000665</name>
</gene>
<proteinExistence type="predicted"/>
<comment type="caution">
    <text evidence="3">The sequence shown here is derived from an EMBL/GenBank/DDBJ whole genome shotgun (WGS) entry which is preliminary data.</text>
</comment>
<dbReference type="Proteomes" id="UP000750711">
    <property type="component" value="Unassembled WGS sequence"/>
</dbReference>
<feature type="compositionally biased region" description="Polar residues" evidence="1">
    <location>
        <begin position="123"/>
        <end position="142"/>
    </location>
</feature>
<reference evidence="3" key="1">
    <citation type="submission" date="2021-03" db="EMBL/GenBank/DDBJ databases">
        <title>Comparative genomics and phylogenomic investigation of the class Geoglossomycetes provide insights into ecological specialization and systematics.</title>
        <authorList>
            <person name="Melie T."/>
            <person name="Pirro S."/>
            <person name="Miller A.N."/>
            <person name="Quandt A."/>
        </authorList>
    </citation>
    <scope>NUCLEOTIDE SEQUENCE</scope>
    <source>
        <strain evidence="3">CAQ_001_2017</strain>
    </source>
</reference>
<dbReference type="EMBL" id="JAGHQM010000048">
    <property type="protein sequence ID" value="KAH0565944.1"/>
    <property type="molecule type" value="Genomic_DNA"/>
</dbReference>
<evidence type="ECO:0000256" key="1">
    <source>
        <dbReference type="SAM" id="MobiDB-lite"/>
    </source>
</evidence>
<evidence type="ECO:0000256" key="2">
    <source>
        <dbReference type="SAM" id="Phobius"/>
    </source>
</evidence>
<evidence type="ECO:0000313" key="4">
    <source>
        <dbReference type="Proteomes" id="UP000750711"/>
    </source>
</evidence>
<keyword evidence="2" id="KW-0812">Transmembrane</keyword>
<dbReference type="AlphaFoldDB" id="A0A9P8LIM2"/>
<name>A0A9P8LIM2_9PEZI</name>
<organism evidence="3 4">
    <name type="scientific">Trichoglossum hirsutum</name>
    <dbReference type="NCBI Taxonomy" id="265104"/>
    <lineage>
        <taxon>Eukaryota</taxon>
        <taxon>Fungi</taxon>
        <taxon>Dikarya</taxon>
        <taxon>Ascomycota</taxon>
        <taxon>Pezizomycotina</taxon>
        <taxon>Geoglossomycetes</taxon>
        <taxon>Geoglossales</taxon>
        <taxon>Geoglossaceae</taxon>
        <taxon>Trichoglossum</taxon>
    </lineage>
</organism>
<feature type="region of interest" description="Disordered" evidence="1">
    <location>
        <begin position="33"/>
        <end position="68"/>
    </location>
</feature>
<accession>A0A9P8LIM2</accession>
<sequence length="224" mass="24563">MKEDPPLDAKCRDKFLVQSVAVTADKEFSNVPSIVRSLPKPPHTPCANGSGSGSMWTRPPNPRLKKRKSRLFSCLRKAKLHISEQPQPPAYRSATPDAVTPHHSIPSIPTGTTSRQESHPSDSTDPVEATSSAFDDKTLTSNDNVQGLRNQLEKAHAEITRLLKEKSEQGLRQRKTDAVNQGAQERVTTETADLGVQQQSVEGVPVQVVAALCLLSFLLAYLFF</sequence>
<feature type="transmembrane region" description="Helical" evidence="2">
    <location>
        <begin position="204"/>
        <end position="223"/>
    </location>
</feature>
<keyword evidence="4" id="KW-1185">Reference proteome</keyword>
<feature type="region of interest" description="Disordered" evidence="1">
    <location>
        <begin position="80"/>
        <end position="142"/>
    </location>
</feature>
<evidence type="ECO:0008006" key="5">
    <source>
        <dbReference type="Google" id="ProtNLM"/>
    </source>
</evidence>
<keyword evidence="2" id="KW-1133">Transmembrane helix</keyword>
<protein>
    <recommendedName>
        <fullName evidence="5">MSP domain-containing protein</fullName>
    </recommendedName>
</protein>
<evidence type="ECO:0000313" key="3">
    <source>
        <dbReference type="EMBL" id="KAH0565944.1"/>
    </source>
</evidence>